<keyword evidence="8" id="KW-0167">Capsid protein</keyword>
<gene>
    <name evidence="8" type="ORF">SAMN04487947_3205</name>
</gene>
<evidence type="ECO:0000256" key="3">
    <source>
        <dbReference type="ARBA" id="ARBA00023008"/>
    </source>
</evidence>
<dbReference type="InterPro" id="IPR008972">
    <property type="entry name" value="Cupredoxin"/>
</dbReference>
<dbReference type="InterPro" id="IPR001117">
    <property type="entry name" value="Cu-oxidase_2nd"/>
</dbReference>
<feature type="domain" description="Plastocyanin-like" evidence="5">
    <location>
        <begin position="237"/>
        <end position="351"/>
    </location>
</feature>
<dbReference type="PANTHER" id="PTHR11709">
    <property type="entry name" value="MULTI-COPPER OXIDASE"/>
    <property type="match status" value="1"/>
</dbReference>
<feature type="domain" description="Plastocyanin-like" evidence="6">
    <location>
        <begin position="393"/>
        <end position="494"/>
    </location>
</feature>
<dbReference type="InterPro" id="IPR011706">
    <property type="entry name" value="Cu-oxidase_C"/>
</dbReference>
<dbReference type="EMBL" id="FOYT01000003">
    <property type="protein sequence ID" value="SFR65817.1"/>
    <property type="molecule type" value="Genomic_DNA"/>
</dbReference>
<feature type="compositionally biased region" description="Basic and acidic residues" evidence="4">
    <location>
        <begin position="1"/>
        <end position="12"/>
    </location>
</feature>
<evidence type="ECO:0000259" key="6">
    <source>
        <dbReference type="Pfam" id="PF07731"/>
    </source>
</evidence>
<keyword evidence="9" id="KW-1185">Reference proteome</keyword>
<dbReference type="GO" id="GO:0051301">
    <property type="term" value="P:cell division"/>
    <property type="evidence" value="ECO:0007669"/>
    <property type="project" value="UniProtKB-KW"/>
</dbReference>
<dbReference type="Pfam" id="PF07731">
    <property type="entry name" value="Cu-oxidase_2"/>
    <property type="match status" value="1"/>
</dbReference>
<keyword evidence="8" id="KW-0131">Cell cycle</keyword>
<feature type="region of interest" description="Disordered" evidence="4">
    <location>
        <begin position="208"/>
        <end position="233"/>
    </location>
</feature>
<proteinExistence type="predicted"/>
<feature type="region of interest" description="Disordered" evidence="4">
    <location>
        <begin position="1"/>
        <end position="24"/>
    </location>
</feature>
<feature type="compositionally biased region" description="Low complexity" evidence="4">
    <location>
        <begin position="71"/>
        <end position="85"/>
    </location>
</feature>
<dbReference type="InterPro" id="IPR033138">
    <property type="entry name" value="Cu_oxidase_CS"/>
</dbReference>
<dbReference type="OrthoDB" id="12293at2157"/>
<dbReference type="InterPro" id="IPR011707">
    <property type="entry name" value="Cu-oxidase-like_N"/>
</dbReference>
<evidence type="ECO:0000259" key="5">
    <source>
        <dbReference type="Pfam" id="PF00394"/>
    </source>
</evidence>
<protein>
    <submittedName>
        <fullName evidence="8">Multicopper oxidase with three cupredoxin domains (Includes cell division protein FtsP and spore coat protein CotA)</fullName>
    </submittedName>
</protein>
<dbReference type="PANTHER" id="PTHR11709:SF394">
    <property type="entry name" value="FI03373P-RELATED"/>
    <property type="match status" value="1"/>
</dbReference>
<dbReference type="SUPFAM" id="SSF49503">
    <property type="entry name" value="Cupredoxins"/>
    <property type="match status" value="3"/>
</dbReference>
<name>A0A1I6IG98_9EURY</name>
<dbReference type="GO" id="GO:0005507">
    <property type="term" value="F:copper ion binding"/>
    <property type="evidence" value="ECO:0007669"/>
    <property type="project" value="InterPro"/>
</dbReference>
<evidence type="ECO:0000256" key="4">
    <source>
        <dbReference type="SAM" id="MobiDB-lite"/>
    </source>
</evidence>
<dbReference type="STRING" id="553469.SAMN04487947_3205"/>
<evidence type="ECO:0000259" key="7">
    <source>
        <dbReference type="Pfam" id="PF07732"/>
    </source>
</evidence>
<dbReference type="RefSeq" id="WP_089809457.1">
    <property type="nucleotide sequence ID" value="NZ_FOYT01000003.1"/>
</dbReference>
<dbReference type="AlphaFoldDB" id="A0A1I6IG98"/>
<dbReference type="GO" id="GO:0016491">
    <property type="term" value="F:oxidoreductase activity"/>
    <property type="evidence" value="ECO:0007669"/>
    <property type="project" value="UniProtKB-KW"/>
</dbReference>
<dbReference type="CDD" id="cd13861">
    <property type="entry name" value="CuRO_1_CumA_like"/>
    <property type="match status" value="1"/>
</dbReference>
<keyword evidence="3" id="KW-0186">Copper</keyword>
<dbReference type="Proteomes" id="UP000198531">
    <property type="component" value="Unassembled WGS sequence"/>
</dbReference>
<keyword evidence="8" id="KW-0946">Virion</keyword>
<dbReference type="CDD" id="cd13896">
    <property type="entry name" value="CuRO_3_CopA"/>
    <property type="match status" value="1"/>
</dbReference>
<organism evidence="8 9">
    <name type="scientific">Halogeometricum rufum</name>
    <dbReference type="NCBI Taxonomy" id="553469"/>
    <lineage>
        <taxon>Archaea</taxon>
        <taxon>Methanobacteriati</taxon>
        <taxon>Methanobacteriota</taxon>
        <taxon>Stenosarchaea group</taxon>
        <taxon>Halobacteria</taxon>
        <taxon>Halobacteriales</taxon>
        <taxon>Haloferacaceae</taxon>
        <taxon>Halogeometricum</taxon>
    </lineage>
</organism>
<dbReference type="Pfam" id="PF07732">
    <property type="entry name" value="Cu-oxidase_3"/>
    <property type="match status" value="1"/>
</dbReference>
<evidence type="ECO:0000256" key="1">
    <source>
        <dbReference type="ARBA" id="ARBA00022723"/>
    </source>
</evidence>
<feature type="compositionally biased region" description="Gly residues" evidence="4">
    <location>
        <begin position="214"/>
        <end position="233"/>
    </location>
</feature>
<keyword evidence="2" id="KW-0560">Oxidoreductase</keyword>
<sequence length="497" mass="53233">MEPDHKHTREDGTPNDDQSRPLSRRALLRSAQVAAVGALAGCVGSIPGTGSNGREVTPRPTVTEEPDESVGLTAAPGTATGPTGANETWAYEGRFPGPELRVREGDVLGVELTNDLPDETTIHWHGVPVPNPVDGVPGVTQEPVRPGETYGYEFRAEPPGTYFYHSHVGLQLDRGLLGPLVVEERDPHVEYDRDVVVVFDDYLPGEPHLPSDTGPGGGGMGGGMGGGGAGGTGGARMGDARPPYEGHLVNGRLPSDPARFEVTEGERVRFRFVNAASATVYGVRMAGHEMAITHADGRPVEPVQADSFVFGAGERYDAVVEASNPGTWSLRADALDGNEPPARAVLAYDGANESATPTAPSSPSERLEYGDLRAVSSLDGVDGSPDRTFDLTLSRGRGEYVWTIDGQAYPEADPLSIRPGEHVRIRMTNRSPVVHPMHLHGHFFRVGDAVKDTVLVPGHMGQVAIDFHADNPGRWLFHCHNLYHLDAGMARVLRYVE</sequence>
<dbReference type="PROSITE" id="PS00079">
    <property type="entry name" value="MULTICOPPER_OXIDASE1"/>
    <property type="match status" value="2"/>
</dbReference>
<feature type="domain" description="Plastocyanin-like" evidence="7">
    <location>
        <begin position="82"/>
        <end position="185"/>
    </location>
</feature>
<dbReference type="InterPro" id="IPR002355">
    <property type="entry name" value="Cu_oxidase_Cu_BS"/>
</dbReference>
<dbReference type="InterPro" id="IPR034279">
    <property type="entry name" value="CuRO_3_CopA"/>
</dbReference>
<dbReference type="Gene3D" id="2.60.40.420">
    <property type="entry name" value="Cupredoxins - blue copper proteins"/>
    <property type="match status" value="3"/>
</dbReference>
<evidence type="ECO:0000313" key="9">
    <source>
        <dbReference type="Proteomes" id="UP000198531"/>
    </source>
</evidence>
<dbReference type="PROSITE" id="PS00080">
    <property type="entry name" value="MULTICOPPER_OXIDASE2"/>
    <property type="match status" value="1"/>
</dbReference>
<dbReference type="Pfam" id="PF00394">
    <property type="entry name" value="Cu-oxidase"/>
    <property type="match status" value="1"/>
</dbReference>
<evidence type="ECO:0000256" key="2">
    <source>
        <dbReference type="ARBA" id="ARBA00023002"/>
    </source>
</evidence>
<accession>A0A1I6IG98</accession>
<reference evidence="9" key="1">
    <citation type="submission" date="2016-10" db="EMBL/GenBank/DDBJ databases">
        <authorList>
            <person name="Varghese N."/>
            <person name="Submissions S."/>
        </authorList>
    </citation>
    <scope>NUCLEOTIDE SEQUENCE [LARGE SCALE GENOMIC DNA]</scope>
    <source>
        <strain evidence="9">CGMCC 1.7736</strain>
    </source>
</reference>
<feature type="region of interest" description="Disordered" evidence="4">
    <location>
        <begin position="44"/>
        <end position="87"/>
    </location>
</feature>
<dbReference type="InterPro" id="IPR045087">
    <property type="entry name" value="Cu-oxidase_fam"/>
</dbReference>
<keyword evidence="1" id="KW-0479">Metal-binding</keyword>
<evidence type="ECO:0000313" key="8">
    <source>
        <dbReference type="EMBL" id="SFR65817.1"/>
    </source>
</evidence>
<keyword evidence="8" id="KW-0132">Cell division</keyword>